<evidence type="ECO:0000313" key="3">
    <source>
        <dbReference type="Proteomes" id="UP001634394"/>
    </source>
</evidence>
<feature type="compositionally biased region" description="Basic and acidic residues" evidence="1">
    <location>
        <begin position="201"/>
        <end position="211"/>
    </location>
</feature>
<evidence type="ECO:0000313" key="2">
    <source>
        <dbReference type="EMBL" id="KAL3831401.1"/>
    </source>
</evidence>
<reference evidence="2 3" key="1">
    <citation type="submission" date="2024-11" db="EMBL/GenBank/DDBJ databases">
        <title>Chromosome-level genome assembly of the freshwater bivalve Anodonta woodiana.</title>
        <authorList>
            <person name="Chen X."/>
        </authorList>
    </citation>
    <scope>NUCLEOTIDE SEQUENCE [LARGE SCALE GENOMIC DNA]</scope>
    <source>
        <strain evidence="2">MN2024</strain>
        <tissue evidence="2">Gills</tissue>
    </source>
</reference>
<gene>
    <name evidence="2" type="ORF">ACJMK2_023152</name>
</gene>
<name>A0ABD3T458_SINWO</name>
<dbReference type="AlphaFoldDB" id="A0ABD3T458"/>
<feature type="compositionally biased region" description="Basic and acidic residues" evidence="1">
    <location>
        <begin position="233"/>
        <end position="250"/>
    </location>
</feature>
<feature type="region of interest" description="Disordered" evidence="1">
    <location>
        <begin position="201"/>
        <end position="341"/>
    </location>
</feature>
<dbReference type="Proteomes" id="UP001634394">
    <property type="component" value="Unassembled WGS sequence"/>
</dbReference>
<accession>A0ABD3T458</accession>
<protein>
    <submittedName>
        <fullName evidence="2">Uncharacterized protein</fullName>
    </submittedName>
</protein>
<proteinExistence type="predicted"/>
<sequence>METASSATFSTLGRCPHTPLREEINTSNANSLENTFTNPTGRILCQIAKVATSGHVSCHSNTQQLDDEYYKSDVTDTVLKICHSRSRSNMTLLAKYDECPGRLLNVCPSPSNAFSATEREEYLDRLVFNANGQCQLTPNTEATYAVVKKSSRNNVKAGASCMDGYDMADFTHFDNPTNGVQHFELALRREPKTHLLRSYREENALSGRKEEQGEEIASSGRKEEQGEGITSSGKKEELGEEITSRGRNEEQGEEISSSCRREEQGEEIAWSCRKDEQGEEITSSGRKEEYGEEIAWSGRKEEQGEEITSSSRKEEQVEEIASSGRKEEGEEIASSDRKEMV</sequence>
<comment type="caution">
    <text evidence="2">The sequence shown here is derived from an EMBL/GenBank/DDBJ whole genome shotgun (WGS) entry which is preliminary data.</text>
</comment>
<evidence type="ECO:0000256" key="1">
    <source>
        <dbReference type="SAM" id="MobiDB-lite"/>
    </source>
</evidence>
<feature type="compositionally biased region" description="Basic and acidic residues" evidence="1">
    <location>
        <begin position="324"/>
        <end position="341"/>
    </location>
</feature>
<dbReference type="EMBL" id="JBJQND010000019">
    <property type="protein sequence ID" value="KAL3831401.1"/>
    <property type="molecule type" value="Genomic_DNA"/>
</dbReference>
<organism evidence="2 3">
    <name type="scientific">Sinanodonta woodiana</name>
    <name type="common">Chinese pond mussel</name>
    <name type="synonym">Anodonta woodiana</name>
    <dbReference type="NCBI Taxonomy" id="1069815"/>
    <lineage>
        <taxon>Eukaryota</taxon>
        <taxon>Metazoa</taxon>
        <taxon>Spiralia</taxon>
        <taxon>Lophotrochozoa</taxon>
        <taxon>Mollusca</taxon>
        <taxon>Bivalvia</taxon>
        <taxon>Autobranchia</taxon>
        <taxon>Heteroconchia</taxon>
        <taxon>Palaeoheterodonta</taxon>
        <taxon>Unionida</taxon>
        <taxon>Unionoidea</taxon>
        <taxon>Unionidae</taxon>
        <taxon>Unioninae</taxon>
        <taxon>Sinanodonta</taxon>
    </lineage>
</organism>
<keyword evidence="3" id="KW-1185">Reference proteome</keyword>